<proteinExistence type="predicted"/>
<dbReference type="PANTHER" id="PTHR35602:SF3">
    <property type="entry name" value="ESTERASE YQIA"/>
    <property type="match status" value="1"/>
</dbReference>
<dbReference type="Proteomes" id="UP000580043">
    <property type="component" value="Unassembled WGS sequence"/>
</dbReference>
<protein>
    <submittedName>
        <fullName evidence="1">Esterase</fullName>
    </submittedName>
</protein>
<keyword evidence="2" id="KW-1185">Reference proteome</keyword>
<evidence type="ECO:0000313" key="1">
    <source>
        <dbReference type="EMBL" id="NML25583.1"/>
    </source>
</evidence>
<name>A0A848G578_9RHOO</name>
<dbReference type="RefSeq" id="WP_169145207.1">
    <property type="nucleotide sequence ID" value="NZ_JABBGA010000004.1"/>
</dbReference>
<evidence type="ECO:0000313" key="2">
    <source>
        <dbReference type="Proteomes" id="UP000580043"/>
    </source>
</evidence>
<reference evidence="1 2" key="1">
    <citation type="submission" date="2020-04" db="EMBL/GenBank/DDBJ databases">
        <title>Zoogloea sp. G-4-1-14 isolated from soil.</title>
        <authorList>
            <person name="Dahal R.H."/>
        </authorList>
    </citation>
    <scope>NUCLEOTIDE SEQUENCE [LARGE SCALE GENOMIC DNA]</scope>
    <source>
        <strain evidence="1 2">G-4-1-14</strain>
    </source>
</reference>
<accession>A0A848G578</accession>
<dbReference type="InterPro" id="IPR008886">
    <property type="entry name" value="UPF0227/Esterase_YqiA"/>
</dbReference>
<dbReference type="Gene3D" id="3.40.50.1820">
    <property type="entry name" value="alpha/beta hydrolase"/>
    <property type="match status" value="1"/>
</dbReference>
<organism evidence="1 2">
    <name type="scientific">Zoogloea dura</name>
    <dbReference type="NCBI Taxonomy" id="2728840"/>
    <lineage>
        <taxon>Bacteria</taxon>
        <taxon>Pseudomonadati</taxon>
        <taxon>Pseudomonadota</taxon>
        <taxon>Betaproteobacteria</taxon>
        <taxon>Rhodocyclales</taxon>
        <taxon>Zoogloeaceae</taxon>
        <taxon>Zoogloea</taxon>
    </lineage>
</organism>
<comment type="caution">
    <text evidence="1">The sequence shown here is derived from an EMBL/GenBank/DDBJ whole genome shotgun (WGS) entry which is preliminary data.</text>
</comment>
<dbReference type="PANTHER" id="PTHR35602">
    <property type="entry name" value="ESTERASE YQIA-RELATED"/>
    <property type="match status" value="1"/>
</dbReference>
<sequence>MIIYLHGFRSGPQSWKARSLGARMAALGLADQLWCDQLPVSPCAAIALAEAQIARCSTAPTLVGSSLGGYYATYLANQHGCRAVLVNPAVLAPLSLSAYVGVQTHMYTGEPFELTEAHIAELRSLEVAQLAQPENYWLLAETGDEVLDYRHAVARYAGSRQTVLEGGDHSFTRWDAWLDEIIHFAGLLPTP</sequence>
<dbReference type="SUPFAM" id="SSF53474">
    <property type="entry name" value="alpha/beta-Hydrolases"/>
    <property type="match status" value="1"/>
</dbReference>
<gene>
    <name evidence="1" type="ORF">HHL15_07500</name>
</gene>
<dbReference type="InterPro" id="IPR029058">
    <property type="entry name" value="AB_hydrolase_fold"/>
</dbReference>
<dbReference type="EMBL" id="JABBGA010000004">
    <property type="protein sequence ID" value="NML25583.1"/>
    <property type="molecule type" value="Genomic_DNA"/>
</dbReference>
<dbReference type="AlphaFoldDB" id="A0A848G578"/>
<dbReference type="Pfam" id="PF05728">
    <property type="entry name" value="UPF0227"/>
    <property type="match status" value="1"/>
</dbReference>